<evidence type="ECO:0000313" key="4">
    <source>
        <dbReference type="Proteomes" id="UP000034112"/>
    </source>
</evidence>
<reference evidence="4" key="1">
    <citation type="journal article" date="2015" name="Genome Announc.">
        <title>Draft whole-genome sequence of the biocontrol agent Trichoderma harzianum T6776.</title>
        <authorList>
            <person name="Baroncelli R."/>
            <person name="Piaggeschi G."/>
            <person name="Fiorini L."/>
            <person name="Bertolini E."/>
            <person name="Zapparata A."/>
            <person name="Pe M.E."/>
            <person name="Sarrocco S."/>
            <person name="Vannacci G."/>
        </authorList>
    </citation>
    <scope>NUCLEOTIDE SEQUENCE [LARGE SCALE GENOMIC DNA]</scope>
    <source>
        <strain evidence="4">T6776</strain>
    </source>
</reference>
<dbReference type="OrthoDB" id="3452273at2759"/>
<protein>
    <recommendedName>
        <fullName evidence="5">Mannose-6-phosphate isomerase</fullName>
    </recommendedName>
</protein>
<dbReference type="Gene3D" id="2.60.120.10">
    <property type="entry name" value="Jelly Rolls"/>
    <property type="match status" value="2"/>
</dbReference>
<dbReference type="InterPro" id="IPR051804">
    <property type="entry name" value="Carb_Metab_Reg_Kinase/Isom"/>
</dbReference>
<dbReference type="CDD" id="cd07010">
    <property type="entry name" value="cupin_PMI_type_I_N_bac"/>
    <property type="match status" value="1"/>
</dbReference>
<gene>
    <name evidence="3" type="ORF">THAR02_03103</name>
</gene>
<dbReference type="OMA" id="FSVYKWD"/>
<dbReference type="EMBL" id="JOKZ01000067">
    <property type="protein sequence ID" value="KKP04766.1"/>
    <property type="molecule type" value="Genomic_DNA"/>
</dbReference>
<name>A0A0F9XIN3_TRIHA</name>
<dbReference type="GO" id="GO:0046872">
    <property type="term" value="F:metal ion binding"/>
    <property type="evidence" value="ECO:0007669"/>
    <property type="project" value="UniProtKB-KW"/>
</dbReference>
<dbReference type="Proteomes" id="UP000034112">
    <property type="component" value="Unassembled WGS sequence"/>
</dbReference>
<dbReference type="PANTHER" id="PTHR42742">
    <property type="entry name" value="TRANSCRIPTIONAL REPRESSOR MPRA"/>
    <property type="match status" value="1"/>
</dbReference>
<organism evidence="3 4">
    <name type="scientific">Trichoderma harzianum</name>
    <name type="common">Hypocrea lixii</name>
    <dbReference type="NCBI Taxonomy" id="5544"/>
    <lineage>
        <taxon>Eukaryota</taxon>
        <taxon>Fungi</taxon>
        <taxon>Dikarya</taxon>
        <taxon>Ascomycota</taxon>
        <taxon>Pezizomycotina</taxon>
        <taxon>Sordariomycetes</taxon>
        <taxon>Hypocreomycetidae</taxon>
        <taxon>Hypocreales</taxon>
        <taxon>Hypocreaceae</taxon>
        <taxon>Trichoderma</taxon>
    </lineage>
</organism>
<comment type="caution">
    <text evidence="3">The sequence shown here is derived from an EMBL/GenBank/DDBJ whole genome shotgun (WGS) entry which is preliminary data.</text>
</comment>
<sequence>MAPILLPPNHPPRRFYAGGAQISAFRQLQSPIGSHEPEDWVASTTCCRGQGNVGMTRLPDGTMLADAVASEPEKWLGADHVAKYGPDTKLLVKLLDAGQRLPVHAHPHVDWASKHLQRKHGKAEAWYILMPGSVWLGLTEDVDPKELLQIVQEERGTELLDRMHKIDVEPHQTVYVPPGVLHAIGPSVLLVEVQEPEDLSVLCEWSGFKVDGKAEGHLGLGFETALTAVETRGRTREEAMALVTEAKVAESVFVEESHSYFQLERVIVNGQSRCRRGFAILVVLQGNVTLKTESSELSILKRGSTVVIPYEDGELILESEDADVSIARPPQ</sequence>
<accession>A0A0F9XIN3</accession>
<evidence type="ECO:0008006" key="5">
    <source>
        <dbReference type="Google" id="ProtNLM"/>
    </source>
</evidence>
<dbReference type="InterPro" id="IPR014710">
    <property type="entry name" value="RmlC-like_jellyroll"/>
</dbReference>
<dbReference type="PANTHER" id="PTHR42742:SF3">
    <property type="entry name" value="FRUCTOKINASE"/>
    <property type="match status" value="1"/>
</dbReference>
<dbReference type="SUPFAM" id="SSF51182">
    <property type="entry name" value="RmlC-like cupins"/>
    <property type="match status" value="1"/>
</dbReference>
<keyword evidence="2" id="KW-0862">Zinc</keyword>
<evidence type="ECO:0000313" key="3">
    <source>
        <dbReference type="EMBL" id="KKP04766.1"/>
    </source>
</evidence>
<keyword evidence="1" id="KW-0479">Metal-binding</keyword>
<evidence type="ECO:0000256" key="2">
    <source>
        <dbReference type="ARBA" id="ARBA00022833"/>
    </source>
</evidence>
<proteinExistence type="predicted"/>
<dbReference type="AlphaFoldDB" id="A0A0F9XIN3"/>
<dbReference type="InterPro" id="IPR011051">
    <property type="entry name" value="RmlC_Cupin_sf"/>
</dbReference>
<evidence type="ECO:0000256" key="1">
    <source>
        <dbReference type="ARBA" id="ARBA00022723"/>
    </source>
</evidence>